<protein>
    <submittedName>
        <fullName evidence="1">Uncharacterized protein</fullName>
    </submittedName>
</protein>
<sequence>MISAYVRKPRSLPSLISARNLERRSSSSSTVPGCDDANASFSSAFSFARRSRALTFSTLPGAAAAVSSVWVASSSTGTSFSFFVMEFAVPAVVSTRGWWTTAGRTVDSGASRTTASSCAAAASLALLTTGRFAAGGVTAFAALTGSARAAELVEDFFPAADATLAADVFLAEETSWASVTFLVCSLERAPAACFPPVVFAIASPFRLC</sequence>
<organism evidence="1 2">
    <name type="scientific">Paraburkholderia ribeironis</name>
    <dbReference type="NCBI Taxonomy" id="1247936"/>
    <lineage>
        <taxon>Bacteria</taxon>
        <taxon>Pseudomonadati</taxon>
        <taxon>Pseudomonadota</taxon>
        <taxon>Betaproteobacteria</taxon>
        <taxon>Burkholderiales</taxon>
        <taxon>Burkholderiaceae</taxon>
        <taxon>Paraburkholderia</taxon>
    </lineage>
</organism>
<accession>A0A1N7SIE6</accession>
<name>A0A1N7SIE6_9BURK</name>
<dbReference type="AlphaFoldDB" id="A0A1N7SIE6"/>
<dbReference type="Proteomes" id="UP000187012">
    <property type="component" value="Unassembled WGS sequence"/>
</dbReference>
<evidence type="ECO:0000313" key="1">
    <source>
        <dbReference type="EMBL" id="SIT46745.1"/>
    </source>
</evidence>
<evidence type="ECO:0000313" key="2">
    <source>
        <dbReference type="Proteomes" id="UP000187012"/>
    </source>
</evidence>
<dbReference type="EMBL" id="CYGX02000069">
    <property type="protein sequence ID" value="SIT46745.1"/>
    <property type="molecule type" value="Genomic_DNA"/>
</dbReference>
<reference evidence="1 2" key="1">
    <citation type="submission" date="2016-12" db="EMBL/GenBank/DDBJ databases">
        <authorList>
            <person name="Song W.-J."/>
            <person name="Kurnit D.M."/>
        </authorList>
    </citation>
    <scope>NUCLEOTIDE SEQUENCE [LARGE SCALE GENOMIC DNA]</scope>
    <source>
        <strain evidence="1 2">STM7296</strain>
    </source>
</reference>
<keyword evidence="2" id="KW-1185">Reference proteome</keyword>
<proteinExistence type="predicted"/>
<gene>
    <name evidence="1" type="ORF">BN2475_690035</name>
</gene>